<feature type="transmembrane region" description="Helical" evidence="2">
    <location>
        <begin position="78"/>
        <end position="94"/>
    </location>
</feature>
<dbReference type="EnsemblMetazoa" id="OVOC3556.1">
    <property type="protein sequence ID" value="OVOC3556.1"/>
    <property type="gene ID" value="WBGene00240365"/>
</dbReference>
<reference evidence="3" key="2">
    <citation type="submission" date="2022-06" db="UniProtKB">
        <authorList>
            <consortium name="EnsemblMetazoa"/>
        </authorList>
    </citation>
    <scope>IDENTIFICATION</scope>
</reference>
<proteinExistence type="predicted"/>
<accession>A0A8R1TRH4</accession>
<name>A0A8R1TRH4_ONCVO</name>
<keyword evidence="4" id="KW-1185">Reference proteome</keyword>
<evidence type="ECO:0000256" key="1">
    <source>
        <dbReference type="SAM" id="MobiDB-lite"/>
    </source>
</evidence>
<dbReference type="EMBL" id="CMVM020000118">
    <property type="status" value="NOT_ANNOTATED_CDS"/>
    <property type="molecule type" value="Genomic_DNA"/>
</dbReference>
<evidence type="ECO:0000256" key="2">
    <source>
        <dbReference type="SAM" id="Phobius"/>
    </source>
</evidence>
<dbReference type="Proteomes" id="UP000024404">
    <property type="component" value="Unassembled WGS sequence"/>
</dbReference>
<dbReference type="OMA" id="HAQEKMI"/>
<reference evidence="4" key="1">
    <citation type="submission" date="2013-10" db="EMBL/GenBank/DDBJ databases">
        <title>Genome sequencing of Onchocerca volvulus.</title>
        <authorList>
            <person name="Cotton J."/>
            <person name="Tsai J."/>
            <person name="Stanley E."/>
            <person name="Tracey A."/>
            <person name="Holroyd N."/>
            <person name="Lustigman S."/>
            <person name="Berriman M."/>
        </authorList>
    </citation>
    <scope>NUCLEOTIDE SEQUENCE</scope>
</reference>
<dbReference type="AlphaFoldDB" id="A0A8R1TRH4"/>
<keyword evidence="2" id="KW-0812">Transmembrane</keyword>
<evidence type="ECO:0000313" key="4">
    <source>
        <dbReference type="Proteomes" id="UP000024404"/>
    </source>
</evidence>
<feature type="compositionally biased region" description="Basic and acidic residues" evidence="1">
    <location>
        <begin position="1"/>
        <end position="10"/>
    </location>
</feature>
<protein>
    <submittedName>
        <fullName evidence="3">Uncharacterized protein</fullName>
    </submittedName>
</protein>
<organism evidence="3 4">
    <name type="scientific">Onchocerca volvulus</name>
    <dbReference type="NCBI Taxonomy" id="6282"/>
    <lineage>
        <taxon>Eukaryota</taxon>
        <taxon>Metazoa</taxon>
        <taxon>Ecdysozoa</taxon>
        <taxon>Nematoda</taxon>
        <taxon>Chromadorea</taxon>
        <taxon>Rhabditida</taxon>
        <taxon>Spirurina</taxon>
        <taxon>Spiruromorpha</taxon>
        <taxon>Filarioidea</taxon>
        <taxon>Onchocercidae</taxon>
        <taxon>Onchocerca</taxon>
    </lineage>
</organism>
<feature type="compositionally biased region" description="Polar residues" evidence="1">
    <location>
        <begin position="11"/>
        <end position="32"/>
    </location>
</feature>
<feature type="transmembrane region" description="Helical" evidence="2">
    <location>
        <begin position="173"/>
        <end position="198"/>
    </location>
</feature>
<feature type="transmembrane region" description="Helical" evidence="2">
    <location>
        <begin position="100"/>
        <end position="117"/>
    </location>
</feature>
<feature type="transmembrane region" description="Helical" evidence="2">
    <location>
        <begin position="129"/>
        <end position="153"/>
    </location>
</feature>
<keyword evidence="2" id="KW-0472">Membrane</keyword>
<feature type="region of interest" description="Disordered" evidence="1">
    <location>
        <begin position="1"/>
        <end position="39"/>
    </location>
</feature>
<evidence type="ECO:0000313" key="3">
    <source>
        <dbReference type="EnsemblMetazoa" id="OVOC3556.1"/>
    </source>
</evidence>
<sequence length="226" mass="25555">MTKVDFKNCKSQELNDQQYPANDNSSSKNADGNINEEKQPKNQFEHALNTLGLDPKRDDGPYIGMDWSFILQMANTQAMLSIISIICLLISMFLMNFYCVTSFLWVTYLLVCAYFGLRAARWQSYPHAIAYCIMCTIQSFVYTSIVGLFFHALLDDRFSIHSLPWNPMLGIGLGEGLCLIGTAFTGIFGLIGCCRGFGRLFYAQEKMMLDYQNARSGARNNARHPV</sequence>
<keyword evidence="2" id="KW-1133">Transmembrane helix</keyword>